<evidence type="ECO:0000313" key="3">
    <source>
        <dbReference type="Proteomes" id="UP000589896"/>
    </source>
</evidence>
<keyword evidence="3" id="KW-1185">Reference proteome</keyword>
<evidence type="ECO:0000313" key="2">
    <source>
        <dbReference type="EMBL" id="NYZ61902.1"/>
    </source>
</evidence>
<sequence>MITVEDVGAVVAQRVRSPDPGRDGPPSRAQVRTQQKAHGTERLGAPRQAAAINGAFAFYDQIGIGRITQANHQESQLSMLPQAERNRDGRATLRAVRHSTSCPSAGSAAYSSGVSSR</sequence>
<feature type="region of interest" description="Disordered" evidence="1">
    <location>
        <begin position="1"/>
        <end position="46"/>
    </location>
</feature>
<gene>
    <name evidence="2" type="ORF">H0E82_03855</name>
</gene>
<comment type="caution">
    <text evidence="2">The sequence shown here is derived from an EMBL/GenBank/DDBJ whole genome shotgun (WGS) entry which is preliminary data.</text>
</comment>
<dbReference type="EMBL" id="JACCJZ010000010">
    <property type="protein sequence ID" value="NYZ61902.1"/>
    <property type="molecule type" value="Genomic_DNA"/>
</dbReference>
<evidence type="ECO:0000256" key="1">
    <source>
        <dbReference type="SAM" id="MobiDB-lite"/>
    </source>
</evidence>
<name>A0A7Z0QNJ1_9GAMM</name>
<dbReference type="AlphaFoldDB" id="A0A7Z0QNJ1"/>
<dbReference type="Proteomes" id="UP000589896">
    <property type="component" value="Unassembled WGS sequence"/>
</dbReference>
<accession>A0A7Z0QNJ1</accession>
<proteinExistence type="predicted"/>
<protein>
    <submittedName>
        <fullName evidence="2">Uncharacterized protein</fullName>
    </submittedName>
</protein>
<organism evidence="2 3">
    <name type="scientific">Luteimonas deserti</name>
    <dbReference type="NCBI Taxonomy" id="2752306"/>
    <lineage>
        <taxon>Bacteria</taxon>
        <taxon>Pseudomonadati</taxon>
        <taxon>Pseudomonadota</taxon>
        <taxon>Gammaproteobacteria</taxon>
        <taxon>Lysobacterales</taxon>
        <taxon>Lysobacteraceae</taxon>
        <taxon>Luteimonas</taxon>
    </lineage>
</organism>
<feature type="compositionally biased region" description="Low complexity" evidence="1">
    <location>
        <begin position="104"/>
        <end position="117"/>
    </location>
</feature>
<reference evidence="2 3" key="1">
    <citation type="submission" date="2020-07" db="EMBL/GenBank/DDBJ databases">
        <title>isolation of Luteimonas sp. SJ-16.</title>
        <authorList>
            <person name="Huang X.-X."/>
            <person name="Xu L."/>
            <person name="Sun J.-Q."/>
        </authorList>
    </citation>
    <scope>NUCLEOTIDE SEQUENCE [LARGE SCALE GENOMIC DNA]</scope>
    <source>
        <strain evidence="2 3">SJ-16</strain>
    </source>
</reference>
<feature type="region of interest" description="Disordered" evidence="1">
    <location>
        <begin position="96"/>
        <end position="117"/>
    </location>
</feature>
<dbReference type="RefSeq" id="WP_219338395.1">
    <property type="nucleotide sequence ID" value="NZ_JACCJZ010000010.1"/>
</dbReference>